<dbReference type="InterPro" id="IPR046341">
    <property type="entry name" value="SET_dom_sf"/>
</dbReference>
<feature type="compositionally biased region" description="Low complexity" evidence="18">
    <location>
        <begin position="1529"/>
        <end position="1543"/>
    </location>
</feature>
<dbReference type="GO" id="GO:0005634">
    <property type="term" value="C:nucleus"/>
    <property type="evidence" value="ECO:0007669"/>
    <property type="project" value="UniProtKB-SubCell"/>
</dbReference>
<evidence type="ECO:0000256" key="5">
    <source>
        <dbReference type="ARBA" id="ARBA00022454"/>
    </source>
</evidence>
<reference evidence="20" key="2">
    <citation type="submission" date="2025-09" db="UniProtKB">
        <authorList>
            <consortium name="Ensembl"/>
        </authorList>
    </citation>
    <scope>IDENTIFICATION</scope>
</reference>
<keyword evidence="13" id="KW-0539">Nucleus</keyword>
<sequence length="2322" mass="258133">MEGCSRMSVRELCEIDDLATSLVLDPLLGFSTHKMNISPPPEIRRWGYLRETLQRFRRTHDFQATFEALTVGDWAWGYFAELGSHRQELLRQHVYRYLSAFLMDSGVQIESCDRYSSETNGAKITSTRHWLVGEHVEVLQGCIAELSAADSAVLRAGVNDFSVMYSTRKRCAQLWLGPAAFINHDCRPNCKFVPGDKYGACVKVVRPISPGEEITCYYGDSFFGEDNEMCECCTCERRGEGSFKQRKRQTVHTDPSDAPGQKYSLRETDLRLSRVKGNFTQCTTLALSSMACASKGPPSQGMKKNTFSPSSRKMKLCKTNRWKTDEKGRRTEKYSFTIPSVSHIMLKDLRVCLRRCSVDQSTSISDGLVKRPKVEELESGIKHDVSLIREDDESDEKKKSCPDPESPPAVVLHPGSSVVPVKNPSKGHFDMVEDSLLCVQESVSSRTRNMTRNRPLSAGSGLTVCKTDYVPKIVCSCSSSSRSGNGSGSTKFTLPARDGTATAIGTMRSTNCTTIPVSRCCGSVACASNPAYTGGGQSKSSGPQAAGTCQPSDVRKNRCESAHILGTDRTVQATRCSHGSSHNCSERTELCKVVTNNSLGRQDSNGPCTLEPHLCGPCSLPSSFSSYNCESFPAGHQPLLSLFNRYVTVDLVRLSGLEICKLGEKAAEGDGKGIMEKIEGSSAGVEDRETKTRVSRSQENSKRRNGKDFGRLEGKKGLRGMSFRAADVTNIESEMGSKVIAVLSQGEQYNGKGEFCKATFKTADIKATEGNRADKTGLENRESGNLRSVLDFRDEKNGEIADMNGHNLCVKEVRVVLCDVFEKAKVVKDFSKIRGKLGNAGCPQLSQAGDLEELIMEKGKVKIKTAREHMSQTPPADETKEGQSSMVHKADSELQGSLQPVFHDFEHLPSHDAEEPKPPQSSLSPLIPHAIMKSDCLPSLDPNPQAQGQANVPLKKRIPRKELDTEFEQGLNIAGSEVLSMKLTGLGAENFPDQRRDLGLNEETEVAVSSRLKDGEMTENHCLNGDSGTGIKVVTCDIRCKKKTLGPLKECVAFRKLHSRVKHLKCRVSRHRKERLLKKRRERRAKLGKSKGLERNKAGSKVDIHSNRQITKPLMAFGNMETAVEWDRGGEHERQCEKKIQEAMVHGRMETEEMVIPKRMVLAQESERAEKENFKLAADSGTERTSACFGVSLTDVIEENPEGESQIAETDRRTGNWREEVRWREEHLGMQQQAADQVLKNKCGMKEHFKFRFKRKQGEEWEMARNLERDVDGNKSSAQEVELLEPFKSLLDCVSDLNNEKERNVCCKGEQEEALLEQSMERGNMGSLRIKNAVFKPGCNIDKVKEKKNIETNTSRVAVEQMQEDRMENVFRGIKDKAEDMETKSLLLKKTHKFKTIKVLERKIIGRSYENEVSDKHVKDCDIKGKERIKKCKTEPMDMGDDQGLLNIDKEDHSLRIRLRRKPEGEWTVDLIGHKQKSDVSRTSISFGQDVLERPYTVRVNYHELKNVDSSSFINKPRRVLMKSAKADSSSVPLSPVSLHSPHGMNEEPGRKWQGLPRRAIEKTKNRVRKPPSRKWWRRTEEQKRTSCPSHMLNVNSASVFSTVKVANPLCSSYNDFPTETNSTSFQLQPKSQDLPFFSENSLPLADSSNTHCCEDVLDFQSLNLEGYYEMPPQSHLQSSLTDFCPMEEENQSFSGPFSQATSETWQAETSYLDTPSPGSHFSPGGEFQSFSDICSSKNESLTLNEGLSSTKDTASLSTSNVGFSSPLESVTQKNAVLLNSSLDRNKLAYMKQDSGMQSLPFTGRNQYSNRELFDAAPSSRHTSSNSLSQATQHNPLDYFYSRGDSIHSDCGKVQSFVQDKPLAPLSTPNSTGKPEYFTNSQIAAGLYSSGTQNQTMKSYPLTTANNSVFYSQMNTVNRGDVFCVHDKNVGVLHNQNCAVKSYCGRQDQNFCANSWLNGTAIKNADLHTKTQSTKTGYFDLGKNRPCYNVSSSNVACRQGSLSQYDFNMGKVSVNFETPKFPNKSLSHSEKGQPVYRTSSKDAVIFEKPLSVKSTHSCNLSGKTLSPFHKSFISSSPLANDCLSHNRSPIQDKSQTLLHAENVRLACELSSCSDKHQLPFSKAPSFVRSEHSNFTYSPSVSMDQPQTSSQNNSPQTVCSHDSVPQVPVSKIQSSSFCQASPYVFNITGDHTVTLGYKDGREYLNYPGAAATNCTYRCLMEPSGTQGRLVLEPCGPKSSNYSPCFSVGNIAGVGSKEAMRRDAHGRKDVHQPGPTVAHPPHSGSCSLPTFSHSLIPPHPDRRPKRLRLVVTEGSVDLDLQYTD</sequence>
<dbReference type="InterPro" id="IPR025790">
    <property type="entry name" value="Suv4-20_animal"/>
</dbReference>
<keyword evidence="11" id="KW-0805">Transcription regulation</keyword>
<dbReference type="PANTHER" id="PTHR12977:SF4">
    <property type="entry name" value="HISTONE-LYSINE N-METHYLTRANSFERASE KMT5B"/>
    <property type="match status" value="1"/>
</dbReference>
<dbReference type="InterPro" id="IPR041938">
    <property type="entry name" value="Hist-Lys_N-MTase_N"/>
</dbReference>
<keyword evidence="21" id="KW-1185">Reference proteome</keyword>
<feature type="compositionally biased region" description="Basic and acidic residues" evidence="18">
    <location>
        <begin position="385"/>
        <end position="402"/>
    </location>
</feature>
<feature type="compositionally biased region" description="Basic and acidic residues" evidence="18">
    <location>
        <begin position="1091"/>
        <end position="1101"/>
    </location>
</feature>
<dbReference type="GO" id="GO:0032259">
    <property type="term" value="P:methylation"/>
    <property type="evidence" value="ECO:0007669"/>
    <property type="project" value="UniProtKB-KW"/>
</dbReference>
<dbReference type="GO" id="GO:0005694">
    <property type="term" value="C:chromosome"/>
    <property type="evidence" value="ECO:0007669"/>
    <property type="project" value="UniProtKB-SubCell"/>
</dbReference>
<dbReference type="PROSITE" id="PS51570">
    <property type="entry name" value="SAM_MT43_SUVAR420_2"/>
    <property type="match status" value="1"/>
</dbReference>
<feature type="region of interest" description="Disordered" evidence="18">
    <location>
        <begin position="1525"/>
        <end position="1552"/>
    </location>
</feature>
<dbReference type="STRING" id="1676925.ENSPKIP00000003044"/>
<dbReference type="GeneTree" id="ENSGT00940000161700"/>
<dbReference type="Pfam" id="PF00856">
    <property type="entry name" value="SET"/>
    <property type="match status" value="1"/>
</dbReference>
<evidence type="ECO:0000256" key="1">
    <source>
        <dbReference type="ARBA" id="ARBA00004123"/>
    </source>
</evidence>
<feature type="region of interest" description="Disordered" evidence="18">
    <location>
        <begin position="866"/>
        <end position="893"/>
    </location>
</feature>
<evidence type="ECO:0000256" key="6">
    <source>
        <dbReference type="ARBA" id="ARBA00022491"/>
    </source>
</evidence>
<keyword evidence="10" id="KW-0156">Chromatin regulator</keyword>
<feature type="region of interest" description="Disordered" evidence="18">
    <location>
        <begin position="2261"/>
        <end position="2282"/>
    </location>
</feature>
<evidence type="ECO:0000256" key="12">
    <source>
        <dbReference type="ARBA" id="ARBA00023163"/>
    </source>
</evidence>
<evidence type="ECO:0000256" key="3">
    <source>
        <dbReference type="ARBA" id="ARBA00012187"/>
    </source>
</evidence>
<dbReference type="Gene3D" id="2.170.270.10">
    <property type="entry name" value="SET domain"/>
    <property type="match status" value="1"/>
</dbReference>
<proteinExistence type="predicted"/>
<dbReference type="EC" id="2.1.1.362" evidence="4"/>
<organism evidence="20 21">
    <name type="scientific">Paramormyrops kingsleyae</name>
    <dbReference type="NCBI Taxonomy" id="1676925"/>
    <lineage>
        <taxon>Eukaryota</taxon>
        <taxon>Metazoa</taxon>
        <taxon>Chordata</taxon>
        <taxon>Craniata</taxon>
        <taxon>Vertebrata</taxon>
        <taxon>Euteleostomi</taxon>
        <taxon>Actinopterygii</taxon>
        <taxon>Neopterygii</taxon>
        <taxon>Teleostei</taxon>
        <taxon>Osteoglossocephala</taxon>
        <taxon>Osteoglossomorpha</taxon>
        <taxon>Osteoglossiformes</taxon>
        <taxon>Mormyridae</taxon>
        <taxon>Paramormyrops</taxon>
    </lineage>
</organism>
<comment type="catalytic activity">
    <reaction evidence="16">
        <text>N(6),N(6)-dimethyl-L-lysyl(20)-[histone H4] + S-adenosyl-L-methionine = N(6),N(6),N(6)-trimethyl-L-lysyl(20)-[histone H4] + S-adenosyl-L-homocysteine + H(+)</text>
        <dbReference type="Rhea" id="RHEA:61992"/>
        <dbReference type="Rhea" id="RHEA-COMP:15556"/>
        <dbReference type="Rhea" id="RHEA-COMP:15998"/>
        <dbReference type="ChEBI" id="CHEBI:15378"/>
        <dbReference type="ChEBI" id="CHEBI:57856"/>
        <dbReference type="ChEBI" id="CHEBI:59789"/>
        <dbReference type="ChEBI" id="CHEBI:61961"/>
        <dbReference type="ChEBI" id="CHEBI:61976"/>
    </reaction>
    <physiologicalReaction direction="left-to-right" evidence="16">
        <dbReference type="Rhea" id="RHEA:61993"/>
    </physiologicalReaction>
</comment>
<feature type="compositionally biased region" description="Basic and acidic residues" evidence="18">
    <location>
        <begin position="699"/>
        <end position="714"/>
    </location>
</feature>
<evidence type="ECO:0000256" key="13">
    <source>
        <dbReference type="ARBA" id="ARBA00023242"/>
    </source>
</evidence>
<evidence type="ECO:0000256" key="11">
    <source>
        <dbReference type="ARBA" id="ARBA00023015"/>
    </source>
</evidence>
<evidence type="ECO:0000256" key="15">
    <source>
        <dbReference type="ARBA" id="ARBA00031835"/>
    </source>
</evidence>
<feature type="region of interest" description="Disordered" evidence="18">
    <location>
        <begin position="934"/>
        <end position="954"/>
    </location>
</feature>
<evidence type="ECO:0000256" key="14">
    <source>
        <dbReference type="ARBA" id="ARBA00031786"/>
    </source>
</evidence>
<protein>
    <recommendedName>
        <fullName evidence="14">[histone H4]-N-methyl-L-lysine20 N-methyltransferase KMT5B</fullName>
        <ecNumber evidence="3">2.1.1.361</ecNumber>
        <ecNumber evidence="4">2.1.1.362</ecNumber>
    </recommendedName>
    <alternativeName>
        <fullName evidence="15">[histone H4]-lysine20 N-methyltransferase KMT5B</fullName>
    </alternativeName>
</protein>
<evidence type="ECO:0000256" key="10">
    <source>
        <dbReference type="ARBA" id="ARBA00022853"/>
    </source>
</evidence>
<dbReference type="GO" id="GO:0140941">
    <property type="term" value="F:histone H4K20me methyltransferase activity"/>
    <property type="evidence" value="ECO:0007669"/>
    <property type="project" value="UniProtKB-EC"/>
</dbReference>
<dbReference type="PANTHER" id="PTHR12977">
    <property type="entry name" value="SUPPRESSOR OF VARIEGATION 4-20-RELATED"/>
    <property type="match status" value="1"/>
</dbReference>
<evidence type="ECO:0000259" key="19">
    <source>
        <dbReference type="PROSITE" id="PS50280"/>
    </source>
</evidence>
<feature type="compositionally biased region" description="Low complexity" evidence="18">
    <location>
        <begin position="2144"/>
        <end position="2156"/>
    </location>
</feature>
<evidence type="ECO:0000256" key="4">
    <source>
        <dbReference type="ARBA" id="ARBA00012188"/>
    </source>
</evidence>
<keyword evidence="12" id="KW-0804">Transcription</keyword>
<evidence type="ECO:0000256" key="8">
    <source>
        <dbReference type="ARBA" id="ARBA00022679"/>
    </source>
</evidence>
<keyword evidence="5" id="KW-0158">Chromosome</keyword>
<dbReference type="GO" id="GO:0140944">
    <property type="term" value="F:histone H4K20 monomethyltransferase activity"/>
    <property type="evidence" value="ECO:0007669"/>
    <property type="project" value="UniProtKB-EC"/>
</dbReference>
<evidence type="ECO:0000256" key="7">
    <source>
        <dbReference type="ARBA" id="ARBA00022603"/>
    </source>
</evidence>
<dbReference type="PROSITE" id="PS50280">
    <property type="entry name" value="SET"/>
    <property type="match status" value="1"/>
</dbReference>
<dbReference type="EC" id="2.1.1.361" evidence="3"/>
<evidence type="ECO:0000256" key="18">
    <source>
        <dbReference type="SAM" id="MobiDB-lite"/>
    </source>
</evidence>
<evidence type="ECO:0000313" key="21">
    <source>
        <dbReference type="Proteomes" id="UP000261540"/>
    </source>
</evidence>
<comment type="catalytic activity">
    <reaction evidence="17">
        <text>N(6)-methyl-L-lysyl(20)-[histone H4] + S-adenosyl-L-methionine = N(6),N(6)-dimethyl-L-lysyl(20)-[histone H4] + S-adenosyl-L-homocysteine + H(+)</text>
        <dbReference type="Rhea" id="RHEA:60348"/>
        <dbReference type="Rhea" id="RHEA-COMP:15555"/>
        <dbReference type="Rhea" id="RHEA-COMP:15556"/>
        <dbReference type="ChEBI" id="CHEBI:15378"/>
        <dbReference type="ChEBI" id="CHEBI:57856"/>
        <dbReference type="ChEBI" id="CHEBI:59789"/>
        <dbReference type="ChEBI" id="CHEBI:61929"/>
        <dbReference type="ChEBI" id="CHEBI:61976"/>
        <dbReference type="EC" id="2.1.1.362"/>
    </reaction>
    <physiologicalReaction direction="left-to-right" evidence="17">
        <dbReference type="Rhea" id="RHEA:60349"/>
    </physiologicalReaction>
</comment>
<comment type="subcellular location">
    <subcellularLocation>
        <location evidence="2">Chromosome</location>
    </subcellularLocation>
    <subcellularLocation>
        <location evidence="1">Nucleus</location>
    </subcellularLocation>
</comment>
<feature type="compositionally biased region" description="Basic and acidic residues" evidence="18">
    <location>
        <begin position="673"/>
        <end position="692"/>
    </location>
</feature>
<keyword evidence="8" id="KW-0808">Transferase</keyword>
<dbReference type="InterPro" id="IPR039977">
    <property type="entry name" value="Suv4-20/Set9"/>
</dbReference>
<dbReference type="FunFam" id="2.170.270.10:FF:000006">
    <property type="entry name" value="Histone-lysine N-methyltransferase"/>
    <property type="match status" value="1"/>
</dbReference>
<dbReference type="Gene3D" id="1.10.10.1700">
    <property type="entry name" value="Histone-lysine N-methyltransferase"/>
    <property type="match status" value="1"/>
</dbReference>
<dbReference type="SUPFAM" id="SSF82199">
    <property type="entry name" value="SET domain"/>
    <property type="match status" value="1"/>
</dbReference>
<feature type="domain" description="SET" evidence="19">
    <location>
        <begin position="105"/>
        <end position="219"/>
    </location>
</feature>
<keyword evidence="7" id="KW-0489">Methyltransferase</keyword>
<keyword evidence="9" id="KW-0949">S-adenosyl-L-methionine</keyword>
<dbReference type="Proteomes" id="UP000261540">
    <property type="component" value="Unplaced"/>
</dbReference>
<dbReference type="FunFam" id="1.10.10.1700:FF:000001">
    <property type="entry name" value="Histone-lysine N-methyltransferase"/>
    <property type="match status" value="1"/>
</dbReference>
<evidence type="ECO:0000256" key="9">
    <source>
        <dbReference type="ARBA" id="ARBA00022691"/>
    </source>
</evidence>
<evidence type="ECO:0000256" key="2">
    <source>
        <dbReference type="ARBA" id="ARBA00004286"/>
    </source>
</evidence>
<dbReference type="SMART" id="SM00317">
    <property type="entry name" value="SET"/>
    <property type="match status" value="1"/>
</dbReference>
<name>A0A3B3QB92_9TELE</name>
<evidence type="ECO:0000313" key="20">
    <source>
        <dbReference type="Ensembl" id="ENSPKIP00000003044.1"/>
    </source>
</evidence>
<evidence type="ECO:0000256" key="17">
    <source>
        <dbReference type="ARBA" id="ARBA00048710"/>
    </source>
</evidence>
<feature type="region of interest" description="Disordered" evidence="18">
    <location>
        <begin position="1081"/>
        <end position="1101"/>
    </location>
</feature>
<accession>A0A3B3QB92</accession>
<feature type="region of interest" description="Disordered" evidence="18">
    <location>
        <begin position="2137"/>
        <end position="2161"/>
    </location>
</feature>
<dbReference type="Ensembl" id="ENSPKIT00000027001.1">
    <property type="protein sequence ID" value="ENSPKIP00000003044.1"/>
    <property type="gene ID" value="ENSPKIG00000020704.1"/>
</dbReference>
<dbReference type="InterPro" id="IPR001214">
    <property type="entry name" value="SET_dom"/>
</dbReference>
<reference evidence="20" key="1">
    <citation type="submission" date="2025-08" db="UniProtKB">
        <authorList>
            <consortium name="Ensembl"/>
        </authorList>
    </citation>
    <scope>IDENTIFICATION</scope>
</reference>
<feature type="region of interest" description="Disordered" evidence="18">
    <location>
        <begin position="385"/>
        <end position="417"/>
    </location>
</feature>
<feature type="region of interest" description="Disordered" evidence="18">
    <location>
        <begin position="673"/>
        <end position="714"/>
    </location>
</feature>
<evidence type="ECO:0000256" key="16">
    <source>
        <dbReference type="ARBA" id="ARBA00048602"/>
    </source>
</evidence>
<keyword evidence="6" id="KW-0678">Repressor</keyword>